<reference evidence="3" key="1">
    <citation type="journal article" date="2021" name="PeerJ">
        <title>Extensive microbial diversity within the chicken gut microbiome revealed by metagenomics and culture.</title>
        <authorList>
            <person name="Gilroy R."/>
            <person name="Ravi A."/>
            <person name="Getino M."/>
            <person name="Pursley I."/>
            <person name="Horton D.L."/>
            <person name="Alikhan N.F."/>
            <person name="Baker D."/>
            <person name="Gharbi K."/>
            <person name="Hall N."/>
            <person name="Watson M."/>
            <person name="Adriaenssens E.M."/>
            <person name="Foster-Nyarko E."/>
            <person name="Jarju S."/>
            <person name="Secka A."/>
            <person name="Antonio M."/>
            <person name="Oren A."/>
            <person name="Chaudhuri R.R."/>
            <person name="La Ragione R."/>
            <person name="Hildebrand F."/>
            <person name="Pallen M.J."/>
        </authorList>
    </citation>
    <scope>NUCLEOTIDE SEQUENCE</scope>
    <source>
        <strain evidence="3">CHK186-1790</strain>
    </source>
</reference>
<feature type="region of interest" description="Disordered" evidence="1">
    <location>
        <begin position="92"/>
        <end position="112"/>
    </location>
</feature>
<reference evidence="3" key="2">
    <citation type="submission" date="2021-04" db="EMBL/GenBank/DDBJ databases">
        <authorList>
            <person name="Gilroy R."/>
        </authorList>
    </citation>
    <scope>NUCLEOTIDE SEQUENCE</scope>
    <source>
        <strain evidence="3">CHK186-1790</strain>
    </source>
</reference>
<proteinExistence type="predicted"/>
<organism evidence="3 4">
    <name type="scientific">Candidatus Intestinimonas pullistercoris</name>
    <dbReference type="NCBI Taxonomy" id="2838623"/>
    <lineage>
        <taxon>Bacteria</taxon>
        <taxon>Bacillati</taxon>
        <taxon>Bacillota</taxon>
        <taxon>Clostridia</taxon>
        <taxon>Eubacteriales</taxon>
        <taxon>Intestinimonas</taxon>
    </lineage>
</organism>
<evidence type="ECO:0000256" key="1">
    <source>
        <dbReference type="SAM" id="MobiDB-lite"/>
    </source>
</evidence>
<keyword evidence="2" id="KW-0812">Transmembrane</keyword>
<evidence type="ECO:0000313" key="4">
    <source>
        <dbReference type="Proteomes" id="UP000823882"/>
    </source>
</evidence>
<accession>A0A9D2NZP9</accession>
<feature type="transmembrane region" description="Helical" evidence="2">
    <location>
        <begin position="54"/>
        <end position="77"/>
    </location>
</feature>
<dbReference type="AlphaFoldDB" id="A0A9D2NZP9"/>
<dbReference type="EMBL" id="DWWJ01000164">
    <property type="protein sequence ID" value="HJC41691.1"/>
    <property type="molecule type" value="Genomic_DNA"/>
</dbReference>
<protein>
    <submittedName>
        <fullName evidence="3">Uncharacterized protein</fullName>
    </submittedName>
</protein>
<evidence type="ECO:0000256" key="2">
    <source>
        <dbReference type="SAM" id="Phobius"/>
    </source>
</evidence>
<evidence type="ECO:0000313" key="3">
    <source>
        <dbReference type="EMBL" id="HJC41691.1"/>
    </source>
</evidence>
<keyword evidence="2" id="KW-1133">Transmembrane helix</keyword>
<keyword evidence="2" id="KW-0472">Membrane</keyword>
<dbReference type="Proteomes" id="UP000823882">
    <property type="component" value="Unassembled WGS sequence"/>
</dbReference>
<sequence length="314" mass="33430">MKQLYHKTFDQVLVQQGPRPEQVERQRASLTSRCAPSEREATTMKQTTKRPARTLLAAAAAAAVLTISALAASGVLWRVPLFTGGWMESGTDPDGTGYASISGSTSQEKDPVSVREGRVWFTTDTGAEVDITGQFSETEPYVYTYTDGSGLTHDIVVGGTPEDHGCFEFLYDAQGDAIGASGSYPVSWEGWADPTWLTAYQASRGLRTPGGGAESSSSQPVWLGETLSVEDGRTLLTVGGETWDITGQFSETQAYVRSIPGTDGLDHVLLVGETPEGPQSADVALSPDGSWTCSTSAPEDSPWLTAYLQTLDAG</sequence>
<name>A0A9D2NZP9_9FIRM</name>
<gene>
    <name evidence="3" type="ORF">H9701_09110</name>
</gene>
<comment type="caution">
    <text evidence="3">The sequence shown here is derived from an EMBL/GenBank/DDBJ whole genome shotgun (WGS) entry which is preliminary data.</text>
</comment>